<evidence type="ECO:0000313" key="1">
    <source>
        <dbReference type="EMBL" id="OXU24547.1"/>
    </source>
</evidence>
<dbReference type="Proteomes" id="UP000215335">
    <property type="component" value="Unassembled WGS sequence"/>
</dbReference>
<reference evidence="1 2" key="1">
    <citation type="journal article" date="2017" name="Curr. Biol.">
        <title>The Evolution of Venom by Co-option of Single-Copy Genes.</title>
        <authorList>
            <person name="Martinson E.O."/>
            <person name="Mrinalini"/>
            <person name="Kelkar Y.D."/>
            <person name="Chang C.H."/>
            <person name="Werren J.H."/>
        </authorList>
    </citation>
    <scope>NUCLEOTIDE SEQUENCE [LARGE SCALE GENOMIC DNA]</scope>
    <source>
        <strain evidence="1 2">Alberta</strain>
        <tissue evidence="1">Whole body</tissue>
    </source>
</reference>
<accession>A0A232F2A9</accession>
<proteinExistence type="predicted"/>
<name>A0A232F2A9_9HYME</name>
<sequence>MDRKPVTMLTSAFNPTETVEITRKLKDGSRLPIFCPFTIQAYNKIMGCVDRDKMTWLDVNPQGPDMAMEKQ</sequence>
<keyword evidence="2" id="KW-1185">Reference proteome</keyword>
<evidence type="ECO:0000313" key="2">
    <source>
        <dbReference type="Proteomes" id="UP000215335"/>
    </source>
</evidence>
<dbReference type="AlphaFoldDB" id="A0A232F2A9"/>
<organism evidence="1 2">
    <name type="scientific">Trichomalopsis sarcophagae</name>
    <dbReference type="NCBI Taxonomy" id="543379"/>
    <lineage>
        <taxon>Eukaryota</taxon>
        <taxon>Metazoa</taxon>
        <taxon>Ecdysozoa</taxon>
        <taxon>Arthropoda</taxon>
        <taxon>Hexapoda</taxon>
        <taxon>Insecta</taxon>
        <taxon>Pterygota</taxon>
        <taxon>Neoptera</taxon>
        <taxon>Endopterygota</taxon>
        <taxon>Hymenoptera</taxon>
        <taxon>Apocrita</taxon>
        <taxon>Proctotrupomorpha</taxon>
        <taxon>Chalcidoidea</taxon>
        <taxon>Pteromalidae</taxon>
        <taxon>Pteromalinae</taxon>
        <taxon>Trichomalopsis</taxon>
    </lineage>
</organism>
<protein>
    <submittedName>
        <fullName evidence="1">Uncharacterized protein</fullName>
    </submittedName>
</protein>
<comment type="caution">
    <text evidence="1">The sequence shown here is derived from an EMBL/GenBank/DDBJ whole genome shotgun (WGS) entry which is preliminary data.</text>
</comment>
<dbReference type="EMBL" id="NNAY01001272">
    <property type="protein sequence ID" value="OXU24547.1"/>
    <property type="molecule type" value="Genomic_DNA"/>
</dbReference>
<gene>
    <name evidence="1" type="ORF">TSAR_014598</name>
</gene>